<reference evidence="8" key="1">
    <citation type="submission" date="2020-10" db="EMBL/GenBank/DDBJ databases">
        <authorList>
            <person name="Gilroy R."/>
        </authorList>
    </citation>
    <scope>NUCLEOTIDE SEQUENCE</scope>
    <source>
        <strain evidence="8">ChiHjej9B8-7071</strain>
    </source>
</reference>
<dbReference type="Pfam" id="PF03180">
    <property type="entry name" value="Lipoprotein_9"/>
    <property type="match status" value="1"/>
</dbReference>
<evidence type="ECO:0000256" key="2">
    <source>
        <dbReference type="ARBA" id="ARBA00008973"/>
    </source>
</evidence>
<evidence type="ECO:0000256" key="5">
    <source>
        <dbReference type="ARBA" id="ARBA00023139"/>
    </source>
</evidence>
<dbReference type="Proteomes" id="UP000824258">
    <property type="component" value="Unassembled WGS sequence"/>
</dbReference>
<dbReference type="InterPro" id="IPR004872">
    <property type="entry name" value="Lipoprotein_NlpA"/>
</dbReference>
<dbReference type="SUPFAM" id="SSF53850">
    <property type="entry name" value="Periplasmic binding protein-like II"/>
    <property type="match status" value="1"/>
</dbReference>
<evidence type="ECO:0000256" key="1">
    <source>
        <dbReference type="ARBA" id="ARBA00004635"/>
    </source>
</evidence>
<dbReference type="PROSITE" id="PS51257">
    <property type="entry name" value="PROKAR_LIPOPROTEIN"/>
    <property type="match status" value="1"/>
</dbReference>
<name>A0A9D1AAM6_9FIRM</name>
<evidence type="ECO:0000313" key="9">
    <source>
        <dbReference type="Proteomes" id="UP000824258"/>
    </source>
</evidence>
<feature type="non-terminal residue" evidence="8">
    <location>
        <position position="203"/>
    </location>
</feature>
<comment type="caution">
    <text evidence="8">The sequence shown here is derived from an EMBL/GenBank/DDBJ whole genome shotgun (WGS) entry which is preliminary data.</text>
</comment>
<feature type="chain" id="PRO_5039305807" evidence="7">
    <location>
        <begin position="26"/>
        <end position="203"/>
    </location>
</feature>
<evidence type="ECO:0000256" key="3">
    <source>
        <dbReference type="ARBA" id="ARBA00022729"/>
    </source>
</evidence>
<protein>
    <submittedName>
        <fullName evidence="8">Metal ABC transporter substrate-binding protein</fullName>
    </submittedName>
</protein>
<proteinExistence type="inferred from homology"/>
<evidence type="ECO:0000256" key="7">
    <source>
        <dbReference type="SAM" id="SignalP"/>
    </source>
</evidence>
<reference evidence="8" key="2">
    <citation type="journal article" date="2021" name="PeerJ">
        <title>Extensive microbial diversity within the chicken gut microbiome revealed by metagenomics and culture.</title>
        <authorList>
            <person name="Gilroy R."/>
            <person name="Ravi A."/>
            <person name="Getino M."/>
            <person name="Pursley I."/>
            <person name="Horton D.L."/>
            <person name="Alikhan N.F."/>
            <person name="Baker D."/>
            <person name="Gharbi K."/>
            <person name="Hall N."/>
            <person name="Watson M."/>
            <person name="Adriaenssens E.M."/>
            <person name="Foster-Nyarko E."/>
            <person name="Jarju S."/>
            <person name="Secka A."/>
            <person name="Antonio M."/>
            <person name="Oren A."/>
            <person name="Chaudhuri R.R."/>
            <person name="La Ragione R."/>
            <person name="Hildebrand F."/>
            <person name="Pallen M.J."/>
        </authorList>
    </citation>
    <scope>NUCLEOTIDE SEQUENCE</scope>
    <source>
        <strain evidence="8">ChiHjej9B8-7071</strain>
    </source>
</reference>
<evidence type="ECO:0000256" key="4">
    <source>
        <dbReference type="ARBA" id="ARBA00023136"/>
    </source>
</evidence>
<comment type="subcellular location">
    <subcellularLocation>
        <location evidence="1">Membrane</location>
        <topology evidence="1">Lipid-anchor</topology>
    </subcellularLocation>
</comment>
<gene>
    <name evidence="8" type="ORF">IAA70_07130</name>
</gene>
<dbReference type="PANTHER" id="PTHR30429">
    <property type="entry name" value="D-METHIONINE-BINDING LIPOPROTEIN METQ"/>
    <property type="match status" value="1"/>
</dbReference>
<keyword evidence="3 7" id="KW-0732">Signal</keyword>
<dbReference type="Gene3D" id="3.40.190.10">
    <property type="entry name" value="Periplasmic binding protein-like II"/>
    <property type="match status" value="2"/>
</dbReference>
<dbReference type="AlphaFoldDB" id="A0A9D1AAM6"/>
<keyword evidence="4" id="KW-0472">Membrane</keyword>
<sequence>MKKRLIALTLAVLLVLALGACSGKADSKTIKVGATPAPHAEILEVAKEILAKEGYTLEIKEFDDYIMPNIAVEEGELDANYFQHITYMNGFNADNGTHLVSAGAIHYEPFGLYAGKTASLDALADGAQIAIPNDATNGGRALLLLQEQGLITLADDCGLEPTVQDIVDNPKNLEIVELEARLLPTTLQDVDMAVINGNYAIDA</sequence>
<comment type="similarity">
    <text evidence="2">Belongs to the NlpA lipoprotein family.</text>
</comment>
<feature type="signal peptide" evidence="7">
    <location>
        <begin position="1"/>
        <end position="25"/>
    </location>
</feature>
<dbReference type="GO" id="GO:0016020">
    <property type="term" value="C:membrane"/>
    <property type="evidence" value="ECO:0007669"/>
    <property type="project" value="UniProtKB-SubCell"/>
</dbReference>
<dbReference type="PANTHER" id="PTHR30429:SF0">
    <property type="entry name" value="METHIONINE-BINDING LIPOPROTEIN METQ"/>
    <property type="match status" value="1"/>
</dbReference>
<evidence type="ECO:0000256" key="6">
    <source>
        <dbReference type="ARBA" id="ARBA00023288"/>
    </source>
</evidence>
<evidence type="ECO:0000313" key="8">
    <source>
        <dbReference type="EMBL" id="HIR10160.1"/>
    </source>
</evidence>
<dbReference type="EMBL" id="DVGD01000233">
    <property type="protein sequence ID" value="HIR10160.1"/>
    <property type="molecule type" value="Genomic_DNA"/>
</dbReference>
<keyword evidence="5" id="KW-0564">Palmitate</keyword>
<keyword evidence="6" id="KW-0449">Lipoprotein</keyword>
<organism evidence="8 9">
    <name type="scientific">Candidatus Avoscillospira stercoripullorum</name>
    <dbReference type="NCBI Taxonomy" id="2840709"/>
    <lineage>
        <taxon>Bacteria</taxon>
        <taxon>Bacillati</taxon>
        <taxon>Bacillota</taxon>
        <taxon>Clostridia</taxon>
        <taxon>Eubacteriales</taxon>
        <taxon>Oscillospiraceae</taxon>
        <taxon>Oscillospiraceae incertae sedis</taxon>
        <taxon>Candidatus Avoscillospira</taxon>
    </lineage>
</organism>
<accession>A0A9D1AAM6</accession>